<evidence type="ECO:0000256" key="1">
    <source>
        <dbReference type="SAM" id="MobiDB-lite"/>
    </source>
</evidence>
<sequence length="158" mass="17796">MTIAAAAEREKKRNEEKKRKEEAEEEKKGNRWGHSYVIFTELRPLSPSLSVSVSLSLSLCGQACHYSLPLSVSRLVSSSGLAEKPEDQGKEKQGCMSEEKATEREREMDGIMLSKTEHPPGRDVPFSFLCERDDPRSKPPMMLYSIIPDRGRAGWVRG</sequence>
<dbReference type="EMBL" id="ABSU01000003">
    <property type="protein sequence ID" value="EFE35359.1"/>
    <property type="molecule type" value="Genomic_DNA"/>
</dbReference>
<gene>
    <name evidence="2" type="ORF">ARB_05401</name>
</gene>
<accession>D4AME8</accession>
<feature type="region of interest" description="Disordered" evidence="1">
    <location>
        <begin position="77"/>
        <end position="133"/>
    </location>
</feature>
<evidence type="ECO:0000313" key="2">
    <source>
        <dbReference type="EMBL" id="EFE35359.1"/>
    </source>
</evidence>
<dbReference type="Proteomes" id="UP000008866">
    <property type="component" value="Unassembled WGS sequence"/>
</dbReference>
<feature type="region of interest" description="Disordered" evidence="1">
    <location>
        <begin position="1"/>
        <end position="29"/>
    </location>
</feature>
<protein>
    <submittedName>
        <fullName evidence="2">Uncharacterized protein</fullName>
    </submittedName>
</protein>
<reference evidence="3" key="1">
    <citation type="journal article" date="2011" name="Genome Biol.">
        <title>Comparative and functional genomics provide insights into the pathogenicity of dermatophytic fungi.</title>
        <authorList>
            <person name="Burmester A."/>
            <person name="Shelest E."/>
            <person name="Gloeckner G."/>
            <person name="Heddergott C."/>
            <person name="Schindler S."/>
            <person name="Staib P."/>
            <person name="Heidel A."/>
            <person name="Felder M."/>
            <person name="Petzold A."/>
            <person name="Szafranski K."/>
            <person name="Feuermann M."/>
            <person name="Pedruzzi I."/>
            <person name="Priebe S."/>
            <person name="Groth M."/>
            <person name="Winkler R."/>
            <person name="Li W."/>
            <person name="Kniemeyer O."/>
            <person name="Schroeckh V."/>
            <person name="Hertweck C."/>
            <person name="Hube B."/>
            <person name="White T.C."/>
            <person name="Platzer M."/>
            <person name="Guthke R."/>
            <person name="Heitman J."/>
            <person name="Woestemeyer J."/>
            <person name="Zipfel P.F."/>
            <person name="Monod M."/>
            <person name="Brakhage A.A."/>
        </authorList>
    </citation>
    <scope>NUCLEOTIDE SEQUENCE [LARGE SCALE GENOMIC DNA]</scope>
    <source>
        <strain evidence="3">ATCC MYA-4681 / CBS 112371</strain>
    </source>
</reference>
<feature type="compositionally biased region" description="Basic and acidic residues" evidence="1">
    <location>
        <begin position="83"/>
        <end position="121"/>
    </location>
</feature>
<dbReference type="RefSeq" id="XP_003016004.1">
    <property type="nucleotide sequence ID" value="XM_003015958.1"/>
</dbReference>
<comment type="caution">
    <text evidence="2">The sequence shown here is derived from an EMBL/GenBank/DDBJ whole genome shotgun (WGS) entry which is preliminary data.</text>
</comment>
<organism evidence="2 3">
    <name type="scientific">Arthroderma benhamiae (strain ATCC MYA-4681 / CBS 112371)</name>
    <name type="common">Trichophyton mentagrophytes</name>
    <dbReference type="NCBI Taxonomy" id="663331"/>
    <lineage>
        <taxon>Eukaryota</taxon>
        <taxon>Fungi</taxon>
        <taxon>Dikarya</taxon>
        <taxon>Ascomycota</taxon>
        <taxon>Pezizomycotina</taxon>
        <taxon>Eurotiomycetes</taxon>
        <taxon>Eurotiomycetidae</taxon>
        <taxon>Onygenales</taxon>
        <taxon>Arthrodermataceae</taxon>
        <taxon>Trichophyton</taxon>
    </lineage>
</organism>
<name>D4AME8_ARTBC</name>
<dbReference type="KEGG" id="abe:ARB_05401"/>
<keyword evidence="3" id="KW-1185">Reference proteome</keyword>
<dbReference type="HOGENOM" id="CLU_1668945_0_0_1"/>
<dbReference type="AlphaFoldDB" id="D4AME8"/>
<dbReference type="GeneID" id="9523912"/>
<evidence type="ECO:0000313" key="3">
    <source>
        <dbReference type="Proteomes" id="UP000008866"/>
    </source>
</evidence>
<proteinExistence type="predicted"/>
<feature type="compositionally biased region" description="Basic and acidic residues" evidence="1">
    <location>
        <begin position="7"/>
        <end position="29"/>
    </location>
</feature>